<evidence type="ECO:0000256" key="3">
    <source>
        <dbReference type="ARBA" id="ARBA00023054"/>
    </source>
</evidence>
<dbReference type="EMBL" id="KZ679143">
    <property type="protein sequence ID" value="PTB72126.1"/>
    <property type="molecule type" value="Genomic_DNA"/>
</dbReference>
<feature type="repeat" description="WD" evidence="7">
    <location>
        <begin position="930"/>
        <end position="971"/>
    </location>
</feature>
<evidence type="ECO:0000259" key="8">
    <source>
        <dbReference type="PROSITE" id="PS50837"/>
    </source>
</evidence>
<evidence type="ECO:0000256" key="4">
    <source>
        <dbReference type="ARBA" id="ARBA00038415"/>
    </source>
</evidence>
<dbReference type="PROSITE" id="PS50082">
    <property type="entry name" value="WD_REPEATS_2"/>
    <property type="match status" value="4"/>
</dbReference>
<evidence type="ECO:0000313" key="10">
    <source>
        <dbReference type="Proteomes" id="UP000240760"/>
    </source>
</evidence>
<feature type="repeat" description="WD" evidence="7">
    <location>
        <begin position="1151"/>
        <end position="1185"/>
    </location>
</feature>
<dbReference type="Pfam" id="PF24883">
    <property type="entry name" value="NPHP3_N"/>
    <property type="match status" value="1"/>
</dbReference>
<proteinExistence type="inferred from homology"/>
<dbReference type="Proteomes" id="UP000240760">
    <property type="component" value="Unassembled WGS sequence"/>
</dbReference>
<dbReference type="PROSITE" id="PS50294">
    <property type="entry name" value="WD_REPEATS_REGION"/>
    <property type="match status" value="2"/>
</dbReference>
<evidence type="ECO:0000256" key="7">
    <source>
        <dbReference type="PROSITE-ProRule" id="PRU00221"/>
    </source>
</evidence>
<dbReference type="PROSITE" id="PS00678">
    <property type="entry name" value="WD_REPEATS_1"/>
    <property type="match status" value="2"/>
</dbReference>
<dbReference type="InterPro" id="IPR027417">
    <property type="entry name" value="P-loop_NTPase"/>
</dbReference>
<keyword evidence="2" id="KW-0677">Repeat</keyword>
<dbReference type="GO" id="GO:1990234">
    <property type="term" value="C:transferase complex"/>
    <property type="evidence" value="ECO:0007669"/>
    <property type="project" value="UniProtKB-ARBA"/>
</dbReference>
<evidence type="ECO:0000256" key="1">
    <source>
        <dbReference type="ARBA" id="ARBA00022574"/>
    </source>
</evidence>
<dbReference type="Gene3D" id="3.40.50.300">
    <property type="entry name" value="P-loop containing nucleotide triphosphate hydrolases"/>
    <property type="match status" value="1"/>
</dbReference>
<dbReference type="InterPro" id="IPR001680">
    <property type="entry name" value="WD40_rpt"/>
</dbReference>
<reference evidence="9 10" key="1">
    <citation type="submission" date="2016-07" db="EMBL/GenBank/DDBJ databases">
        <title>Multiple horizontal gene transfer events from other fungi enriched the ability of initially mycotrophic Trichoderma (Ascomycota) to feed on dead plant biomass.</title>
        <authorList>
            <consortium name="DOE Joint Genome Institute"/>
            <person name="Aerts A."/>
            <person name="Atanasova L."/>
            <person name="Chenthamara K."/>
            <person name="Zhang J."/>
            <person name="Grujic M."/>
            <person name="Henrissat B."/>
            <person name="Kuo A."/>
            <person name="Salamov A."/>
            <person name="Lipzen A."/>
            <person name="Labutti K."/>
            <person name="Barry K."/>
            <person name="Miao Y."/>
            <person name="Rahimi M.J."/>
            <person name="Shen Q."/>
            <person name="Grigoriev I.V."/>
            <person name="Kubicek C.P."/>
            <person name="Druzhinina I.S."/>
        </authorList>
    </citation>
    <scope>NUCLEOTIDE SEQUENCE [LARGE SCALE GENOMIC DNA]</scope>
    <source>
        <strain evidence="9 10">ATCC 18648</strain>
    </source>
</reference>
<keyword evidence="3" id="KW-0175">Coiled coil</keyword>
<dbReference type="OrthoDB" id="538223at2759"/>
<keyword evidence="10" id="KW-1185">Reference proteome</keyword>
<feature type="repeat" description="WD" evidence="7">
    <location>
        <begin position="657"/>
        <end position="697"/>
    </location>
</feature>
<dbReference type="InterPro" id="IPR007111">
    <property type="entry name" value="NACHT_NTPase"/>
</dbReference>
<evidence type="ECO:0000313" key="9">
    <source>
        <dbReference type="EMBL" id="PTB72126.1"/>
    </source>
</evidence>
<sequence>MQVFHVEKDHSGLNKCSSPEDPLYTELTEQLRRLQPNAPVKVNKTQQGVIDRLRPVIASDAEYHPSFDEHGRSRMECLPQTRVQLLNDICEWLDDFDSSQKHLYWLQGKAGTGKSTIACTIVSRMAKRKRIVANFFFKRGEGDRARLKRFFTTLSAQLVRKLPGFATAVKDALESEPSLPEQDPRIQFKKLIQEPLQKHNLGPHKAIVVVVDALDECDSKEDLANLVQQLLQPIVCIESAKSSSGQLLVKYFLTSRLDHHTQSDFNKVPENISEKAELEKATEDTTKRDIERYLKDKLGDINGFLDPLSNSDPWSNPADVEILKKLADRASPLFEFAAAACRYIEQPTVPGGPKVLIQDILDTNNYGDLDGVYLPILRRRFLKLKGTLYDRARTAFEDVIGSLVCLADSVTVPFLAKLLGQNELVVHHELLLFQSVLVVPKRQDSSLPISLFHESFRDFLIGSEANEEFKLDVQNIHARLATRCLEFLRGALRENICNLKSPGTYRSDVDEETIRTSISEEAQYACRFWIYHLRQGGFHLRDDDDWHSFLSFHFLHWVEALALLGRFSEVAPLMRQLETIIHPTEGAKLRAFLKDANRFIPYFGQIIDTAPLQIYSSALTFSPSESVIRKTFDACRSKWITRTPTVKTQWSPCVQTLEGHRQEVLSVTYSNRGILASGDRGGVVRIWDPQSGVCLQSSRILEDGGNGIMRRSYGISAMAFSTADKLACLTGKSIATWDESQHDCFRKLDYMLGLDSRTKGAVAFTDKQELLFTDAMRGRVLKSDLEHDPGIILSDSYARRIVLSFDGQWIAYLRPKRTTIFHMDTNDKHWPSALERWYMPEFGVESYDLSMGGCFSRDNRYFARYANGACVQIWDVAERKHLGVLEDTTTTSTVAFSPDGRLIATGNRYDGSITLWDWKAVEGATRLTILKGHRASINSLAFSPDGARLSSASTDRSVKIWDVSSESLKLFGEESDGIRHGDHISVAMDGQRFVTGPFGLRSKTYHLWDNYGEKCIALPLEHNIYAVISANGNVFAAFSFTDVKLWDVESGSHRPEIDGHCHISGSMILSAALSANGDRLVTGSLDGRVGLWETRTGRLLRESQRKRDKCPAVAISSDGEQVASSADFDIWVEDASGERFSGRDESSWQFVESLTFSPNGDRLASVTDKSVTTIWDLTTGARLRTFECDGLRLKPDFSWMLDRSFIDFDFAIATDLPENLPWHECLTKHYINNEGDWVMKHSQKLLWLPPEYRPKAAAAARSNIVIVRALGRPYLIGLSDDGLALDGTGA</sequence>
<evidence type="ECO:0000256" key="5">
    <source>
        <dbReference type="ARBA" id="ARBA00039789"/>
    </source>
</evidence>
<dbReference type="SUPFAM" id="SSF101898">
    <property type="entry name" value="NHL repeat"/>
    <property type="match status" value="1"/>
</dbReference>
<dbReference type="InterPro" id="IPR015943">
    <property type="entry name" value="WD40/YVTN_repeat-like_dom_sf"/>
</dbReference>
<dbReference type="PROSITE" id="PS50837">
    <property type="entry name" value="NACHT"/>
    <property type="match status" value="1"/>
</dbReference>
<dbReference type="Gene3D" id="2.130.10.10">
    <property type="entry name" value="YVTN repeat-like/Quinoprotein amine dehydrogenase"/>
    <property type="match status" value="3"/>
</dbReference>
<organism evidence="9 10">
    <name type="scientific">Trichoderma longibrachiatum ATCC 18648</name>
    <dbReference type="NCBI Taxonomy" id="983965"/>
    <lineage>
        <taxon>Eukaryota</taxon>
        <taxon>Fungi</taxon>
        <taxon>Dikarya</taxon>
        <taxon>Ascomycota</taxon>
        <taxon>Pezizomycotina</taxon>
        <taxon>Sordariomycetes</taxon>
        <taxon>Hypocreomycetidae</taxon>
        <taxon>Hypocreales</taxon>
        <taxon>Hypocreaceae</taxon>
        <taxon>Trichoderma</taxon>
    </lineage>
</organism>
<dbReference type="SUPFAM" id="SSF52540">
    <property type="entry name" value="P-loop containing nucleoside triphosphate hydrolases"/>
    <property type="match status" value="1"/>
</dbReference>
<dbReference type="InterPro" id="IPR019775">
    <property type="entry name" value="WD40_repeat_CS"/>
</dbReference>
<dbReference type="SMART" id="SM00320">
    <property type="entry name" value="WD40"/>
    <property type="match status" value="6"/>
</dbReference>
<name>A0A2T4BS88_TRILO</name>
<gene>
    <name evidence="9" type="ORF">M440DRAFT_1099538</name>
</gene>
<protein>
    <recommendedName>
        <fullName evidence="5">Mitochondrial division protein 1</fullName>
    </recommendedName>
</protein>
<dbReference type="PANTHER" id="PTHR22847:SF637">
    <property type="entry name" value="WD REPEAT DOMAIN 5B"/>
    <property type="match status" value="1"/>
</dbReference>
<dbReference type="STRING" id="983965.A0A2T4BS88"/>
<accession>A0A2T4BS88</accession>
<comment type="similarity">
    <text evidence="4">Belongs to the WD repeat MDV1/CAF4 family.</text>
</comment>
<keyword evidence="1 7" id="KW-0853">WD repeat</keyword>
<dbReference type="PANTHER" id="PTHR22847">
    <property type="entry name" value="WD40 REPEAT PROTEIN"/>
    <property type="match status" value="1"/>
</dbReference>
<comment type="function">
    <text evidence="6">Involved in mitochondrial fission. Acts as an adapter protein required to form mitochondrial fission complexes. Formation of these complexes is required to promote constriction and fission of the mitochondrial compartment at a late step in mitochondrial division.</text>
</comment>
<dbReference type="InterPro" id="IPR056884">
    <property type="entry name" value="NPHP3-like_N"/>
</dbReference>
<evidence type="ECO:0000256" key="6">
    <source>
        <dbReference type="ARBA" id="ARBA00043913"/>
    </source>
</evidence>
<feature type="domain" description="NACHT" evidence="8">
    <location>
        <begin position="102"/>
        <end position="256"/>
    </location>
</feature>
<evidence type="ECO:0000256" key="2">
    <source>
        <dbReference type="ARBA" id="ARBA00022737"/>
    </source>
</evidence>
<dbReference type="Pfam" id="PF00400">
    <property type="entry name" value="WD40"/>
    <property type="match status" value="4"/>
</dbReference>
<feature type="repeat" description="WD" evidence="7">
    <location>
        <begin position="1068"/>
        <end position="1102"/>
    </location>
</feature>
<dbReference type="SUPFAM" id="SSF82171">
    <property type="entry name" value="DPP6 N-terminal domain-like"/>
    <property type="match status" value="1"/>
</dbReference>